<dbReference type="PROSITE" id="PS50886">
    <property type="entry name" value="TRBD"/>
    <property type="match status" value="1"/>
</dbReference>
<dbReference type="SUPFAM" id="SSF55681">
    <property type="entry name" value="Class II aaRS and biotin synthetases"/>
    <property type="match status" value="1"/>
</dbReference>
<proteinExistence type="inferred from homology"/>
<feature type="binding site" evidence="15">
    <location>
        <position position="496"/>
    </location>
    <ligand>
        <name>Mg(2+)</name>
        <dbReference type="ChEBI" id="CHEBI:18420"/>
        <note>shared with alpha subunit</note>
    </ligand>
</feature>
<dbReference type="eggNOG" id="COG0072">
    <property type="taxonomic scope" value="Bacteria"/>
</dbReference>
<keyword evidence="13 15" id="KW-0030">Aminoacyl-tRNA synthetase</keyword>
<reference evidence="20 21" key="2">
    <citation type="journal article" date="2011" name="Stand. Genomic Sci.">
        <title>Complete genome sequence of Truepera radiovictrix type strain (RQ-24).</title>
        <authorList>
            <person name="Ivanova N."/>
            <person name="Rohde C."/>
            <person name="Munk C."/>
            <person name="Nolan M."/>
            <person name="Lucas S."/>
            <person name="Del Rio T.G."/>
            <person name="Tice H."/>
            <person name="Deshpande S."/>
            <person name="Cheng J.F."/>
            <person name="Tapia R."/>
            <person name="Han C."/>
            <person name="Goodwin L."/>
            <person name="Pitluck S."/>
            <person name="Liolios K."/>
            <person name="Mavromatis K."/>
            <person name="Mikhailova N."/>
            <person name="Pati A."/>
            <person name="Chen A."/>
            <person name="Palaniappan K."/>
            <person name="Land M."/>
            <person name="Hauser L."/>
            <person name="Chang Y.J."/>
            <person name="Jeffries C.D."/>
            <person name="Brambilla E."/>
            <person name="Rohde M."/>
            <person name="Goker M."/>
            <person name="Tindall B.J."/>
            <person name="Woyke T."/>
            <person name="Bristow J."/>
            <person name="Eisen J.A."/>
            <person name="Markowitz V."/>
            <person name="Hugenholtz P."/>
            <person name="Kyrpides N.C."/>
            <person name="Klenk H.P."/>
            <person name="Lapidus A."/>
        </authorList>
    </citation>
    <scope>NUCLEOTIDE SEQUENCE [LARGE SCALE GENOMIC DNA]</scope>
    <source>
        <strain evidence="21">DSM 17093 / CIP 108686 / LMG 22925 / RQ-24</strain>
    </source>
</reference>
<dbReference type="KEGG" id="tra:Trad_1353"/>
<dbReference type="CDD" id="cd02796">
    <property type="entry name" value="tRNA_bind_bactPheRS"/>
    <property type="match status" value="1"/>
</dbReference>
<feature type="binding site" evidence="15">
    <location>
        <position position="490"/>
    </location>
    <ligand>
        <name>Mg(2+)</name>
        <dbReference type="ChEBI" id="CHEBI:18420"/>
        <note>shared with alpha subunit</note>
    </ligand>
</feature>
<keyword evidence="12 15" id="KW-0648">Protein biosynthesis</keyword>
<dbReference type="STRING" id="649638.Trad_1353"/>
<dbReference type="Gene3D" id="3.30.56.10">
    <property type="match status" value="2"/>
</dbReference>
<dbReference type="SMART" id="SM00873">
    <property type="entry name" value="B3_4"/>
    <property type="match status" value="1"/>
</dbReference>
<dbReference type="EMBL" id="CP002049">
    <property type="protein sequence ID" value="ADI14475.1"/>
    <property type="molecule type" value="Genomic_DNA"/>
</dbReference>
<feature type="domain" description="FDX-ACB" evidence="18">
    <location>
        <begin position="718"/>
        <end position="810"/>
    </location>
</feature>
<evidence type="ECO:0000256" key="1">
    <source>
        <dbReference type="ARBA" id="ARBA00004496"/>
    </source>
</evidence>
<dbReference type="InterPro" id="IPR020825">
    <property type="entry name" value="Phe-tRNA_synthase-like_B3/B4"/>
</dbReference>
<dbReference type="SMART" id="SM00896">
    <property type="entry name" value="FDX-ACB"/>
    <property type="match status" value="1"/>
</dbReference>
<dbReference type="InterPro" id="IPR005146">
    <property type="entry name" value="B3/B4_tRNA-bd"/>
</dbReference>
<evidence type="ECO:0000256" key="11">
    <source>
        <dbReference type="ARBA" id="ARBA00022884"/>
    </source>
</evidence>
<evidence type="ECO:0000256" key="4">
    <source>
        <dbReference type="ARBA" id="ARBA00022490"/>
    </source>
</evidence>
<evidence type="ECO:0000256" key="16">
    <source>
        <dbReference type="PROSITE-ProRule" id="PRU00209"/>
    </source>
</evidence>
<reference evidence="21" key="1">
    <citation type="submission" date="2010-05" db="EMBL/GenBank/DDBJ databases">
        <title>The complete genome of Truepera radiovictris DSM 17093.</title>
        <authorList>
            <consortium name="US DOE Joint Genome Institute (JGI-PGF)"/>
            <person name="Lucas S."/>
            <person name="Copeland A."/>
            <person name="Lapidus A."/>
            <person name="Glavina del Rio T."/>
            <person name="Dalin E."/>
            <person name="Tice H."/>
            <person name="Bruce D."/>
            <person name="Goodwin L."/>
            <person name="Pitluck S."/>
            <person name="Kyrpides N."/>
            <person name="Mavromatis K."/>
            <person name="Ovchinnikova G."/>
            <person name="Munk A.C."/>
            <person name="Detter J.C."/>
            <person name="Han C."/>
            <person name="Tapia R."/>
            <person name="Land M."/>
            <person name="Hauser L."/>
            <person name="Markowitz V."/>
            <person name="Cheng J.-F."/>
            <person name="Hugenholtz P."/>
            <person name="Woyke T."/>
            <person name="Wu D."/>
            <person name="Tindall B."/>
            <person name="Pomrenke H.G."/>
            <person name="Brambilla E."/>
            <person name="Klenk H.-P."/>
            <person name="Eisen J.A."/>
        </authorList>
    </citation>
    <scope>NUCLEOTIDE SEQUENCE [LARGE SCALE GENOMIC DNA]</scope>
    <source>
        <strain evidence="21">DSM 17093 / CIP 108686 / LMG 22925 / RQ-24</strain>
    </source>
</reference>
<dbReference type="Pfam" id="PF03484">
    <property type="entry name" value="B5"/>
    <property type="match status" value="1"/>
</dbReference>
<dbReference type="NCBIfam" id="TIGR00472">
    <property type="entry name" value="pheT_bact"/>
    <property type="match status" value="1"/>
</dbReference>
<dbReference type="HOGENOM" id="CLU_016891_0_0_0"/>
<dbReference type="FunFam" id="3.30.56.10:FF:000002">
    <property type="entry name" value="Phenylalanine--tRNA ligase beta subunit"/>
    <property type="match status" value="1"/>
</dbReference>
<dbReference type="SUPFAM" id="SSF50249">
    <property type="entry name" value="Nucleic acid-binding proteins"/>
    <property type="match status" value="1"/>
</dbReference>
<feature type="domain" description="TRNA-binding" evidence="17">
    <location>
        <begin position="68"/>
        <end position="177"/>
    </location>
</feature>
<dbReference type="InterPro" id="IPR045864">
    <property type="entry name" value="aa-tRNA-synth_II/BPL/LPL"/>
</dbReference>
<dbReference type="AlphaFoldDB" id="D7CWW7"/>
<dbReference type="GO" id="GO:0000049">
    <property type="term" value="F:tRNA binding"/>
    <property type="evidence" value="ECO:0007669"/>
    <property type="project" value="UniProtKB-UniRule"/>
</dbReference>
<comment type="subunit">
    <text evidence="3 15">Tetramer of two alpha and two beta subunits.</text>
</comment>
<keyword evidence="21" id="KW-1185">Reference proteome</keyword>
<dbReference type="PANTHER" id="PTHR10947">
    <property type="entry name" value="PHENYLALANYL-TRNA SYNTHETASE BETA CHAIN AND LEUCINE-RICH REPEAT-CONTAINING PROTEIN 47"/>
    <property type="match status" value="1"/>
</dbReference>
<dbReference type="CDD" id="cd00769">
    <property type="entry name" value="PheRS_beta_core"/>
    <property type="match status" value="1"/>
</dbReference>
<dbReference type="Pfam" id="PF01588">
    <property type="entry name" value="tRNA_bind"/>
    <property type="match status" value="1"/>
</dbReference>
<dbReference type="SUPFAM" id="SSF54991">
    <property type="entry name" value="Anticodon-binding domain of PheRS"/>
    <property type="match status" value="1"/>
</dbReference>
<evidence type="ECO:0000256" key="7">
    <source>
        <dbReference type="ARBA" id="ARBA00022723"/>
    </source>
</evidence>
<dbReference type="GO" id="GO:0004826">
    <property type="term" value="F:phenylalanine-tRNA ligase activity"/>
    <property type="evidence" value="ECO:0007669"/>
    <property type="project" value="UniProtKB-UniRule"/>
</dbReference>
<dbReference type="RefSeq" id="WP_013177845.1">
    <property type="nucleotide sequence ID" value="NC_014221.1"/>
</dbReference>
<dbReference type="eggNOG" id="COG0073">
    <property type="taxonomic scope" value="Bacteria"/>
</dbReference>
<keyword evidence="7 15" id="KW-0479">Metal-binding</keyword>
<dbReference type="InterPro" id="IPR045060">
    <property type="entry name" value="Phe-tRNA-ligase_IIc_bsu"/>
</dbReference>
<dbReference type="GO" id="GO:0000287">
    <property type="term" value="F:magnesium ion binding"/>
    <property type="evidence" value="ECO:0007669"/>
    <property type="project" value="UniProtKB-UniRule"/>
</dbReference>
<dbReference type="InterPro" id="IPR041616">
    <property type="entry name" value="PheRS_beta_core"/>
</dbReference>
<keyword evidence="11 16" id="KW-0694">RNA-binding</keyword>
<keyword evidence="10 15" id="KW-0460">Magnesium</keyword>
<dbReference type="InterPro" id="IPR004532">
    <property type="entry name" value="Phe-tRNA-ligase_IIc_bsu_bact"/>
</dbReference>
<evidence type="ECO:0000256" key="13">
    <source>
        <dbReference type="ARBA" id="ARBA00023146"/>
    </source>
</evidence>
<dbReference type="InterPro" id="IPR005121">
    <property type="entry name" value="Fdx_antiC-bd"/>
</dbReference>
<organism evidence="20 21">
    <name type="scientific">Truepera radiovictrix (strain DSM 17093 / CIP 108686 / LMG 22925 / RQ-24)</name>
    <dbReference type="NCBI Taxonomy" id="649638"/>
    <lineage>
        <taxon>Bacteria</taxon>
        <taxon>Thermotogati</taxon>
        <taxon>Deinococcota</taxon>
        <taxon>Deinococci</taxon>
        <taxon>Trueperales</taxon>
        <taxon>Trueperaceae</taxon>
        <taxon>Truepera</taxon>
    </lineage>
</organism>
<dbReference type="SMART" id="SM00874">
    <property type="entry name" value="B5"/>
    <property type="match status" value="1"/>
</dbReference>
<dbReference type="GO" id="GO:0005524">
    <property type="term" value="F:ATP binding"/>
    <property type="evidence" value="ECO:0007669"/>
    <property type="project" value="UniProtKB-UniRule"/>
</dbReference>
<dbReference type="OrthoDB" id="9805455at2"/>
<comment type="subcellular location">
    <subcellularLocation>
        <location evidence="1 15">Cytoplasm</location>
    </subcellularLocation>
</comment>
<dbReference type="Pfam" id="PF17759">
    <property type="entry name" value="tRNA_synthFbeta"/>
    <property type="match status" value="1"/>
</dbReference>
<dbReference type="Gene3D" id="3.30.70.380">
    <property type="entry name" value="Ferrodoxin-fold anticodon-binding domain"/>
    <property type="match status" value="1"/>
</dbReference>
<keyword evidence="5 16" id="KW-0820">tRNA-binding</keyword>
<evidence type="ECO:0000259" key="17">
    <source>
        <dbReference type="PROSITE" id="PS50886"/>
    </source>
</evidence>
<evidence type="ECO:0000259" key="18">
    <source>
        <dbReference type="PROSITE" id="PS51447"/>
    </source>
</evidence>
<dbReference type="Gene3D" id="3.30.930.10">
    <property type="entry name" value="Bira Bifunctional Protein, Domain 2"/>
    <property type="match status" value="1"/>
</dbReference>
<dbReference type="EC" id="6.1.1.20" evidence="15"/>
<dbReference type="InterPro" id="IPR036690">
    <property type="entry name" value="Fdx_antiC-bd_sf"/>
</dbReference>
<dbReference type="PROSITE" id="PS51483">
    <property type="entry name" value="B5"/>
    <property type="match status" value="1"/>
</dbReference>
<name>D7CWW7_TRURR</name>
<comment type="catalytic activity">
    <reaction evidence="14 15">
        <text>tRNA(Phe) + L-phenylalanine + ATP = L-phenylalanyl-tRNA(Phe) + AMP + diphosphate + H(+)</text>
        <dbReference type="Rhea" id="RHEA:19413"/>
        <dbReference type="Rhea" id="RHEA-COMP:9668"/>
        <dbReference type="Rhea" id="RHEA-COMP:9699"/>
        <dbReference type="ChEBI" id="CHEBI:15378"/>
        <dbReference type="ChEBI" id="CHEBI:30616"/>
        <dbReference type="ChEBI" id="CHEBI:33019"/>
        <dbReference type="ChEBI" id="CHEBI:58095"/>
        <dbReference type="ChEBI" id="CHEBI:78442"/>
        <dbReference type="ChEBI" id="CHEBI:78531"/>
        <dbReference type="ChEBI" id="CHEBI:456215"/>
        <dbReference type="EC" id="6.1.1.20"/>
    </reaction>
</comment>
<dbReference type="Pfam" id="PF03147">
    <property type="entry name" value="FDX-ACB"/>
    <property type="match status" value="1"/>
</dbReference>
<dbReference type="Proteomes" id="UP000000379">
    <property type="component" value="Chromosome"/>
</dbReference>
<evidence type="ECO:0000256" key="8">
    <source>
        <dbReference type="ARBA" id="ARBA00022741"/>
    </source>
</evidence>
<dbReference type="InterPro" id="IPR002547">
    <property type="entry name" value="tRNA-bd_dom"/>
</dbReference>
<evidence type="ECO:0000313" key="20">
    <source>
        <dbReference type="EMBL" id="ADI14475.1"/>
    </source>
</evidence>
<feature type="domain" description="B5" evidence="19">
    <location>
        <begin position="437"/>
        <end position="512"/>
    </location>
</feature>
<accession>D7CWW7</accession>
<gene>
    <name evidence="15" type="primary">pheT</name>
    <name evidence="20" type="ordered locus">Trad_1353</name>
</gene>
<dbReference type="InterPro" id="IPR012340">
    <property type="entry name" value="NA-bd_OB-fold"/>
</dbReference>
<comment type="cofactor">
    <cofactor evidence="15">
        <name>Mg(2+)</name>
        <dbReference type="ChEBI" id="CHEBI:18420"/>
    </cofactor>
    <text evidence="15">Binds 2 magnesium ions per tetramer.</text>
</comment>
<dbReference type="PROSITE" id="PS51447">
    <property type="entry name" value="FDX_ACB"/>
    <property type="match status" value="1"/>
</dbReference>
<evidence type="ECO:0000259" key="19">
    <source>
        <dbReference type="PROSITE" id="PS51483"/>
    </source>
</evidence>
<dbReference type="InterPro" id="IPR005147">
    <property type="entry name" value="tRNA_synthase_B5-dom"/>
</dbReference>
<evidence type="ECO:0000256" key="12">
    <source>
        <dbReference type="ARBA" id="ARBA00022917"/>
    </source>
</evidence>
<evidence type="ECO:0000256" key="9">
    <source>
        <dbReference type="ARBA" id="ARBA00022840"/>
    </source>
</evidence>
<feature type="binding site" evidence="15">
    <location>
        <position position="500"/>
    </location>
    <ligand>
        <name>Mg(2+)</name>
        <dbReference type="ChEBI" id="CHEBI:18420"/>
        <note>shared with alpha subunit</note>
    </ligand>
</feature>
<dbReference type="InterPro" id="IPR009061">
    <property type="entry name" value="DNA-bd_dom_put_sf"/>
</dbReference>
<evidence type="ECO:0000256" key="14">
    <source>
        <dbReference type="ARBA" id="ARBA00049255"/>
    </source>
</evidence>
<keyword evidence="8 15" id="KW-0547">Nucleotide-binding</keyword>
<dbReference type="Pfam" id="PF03483">
    <property type="entry name" value="B3_4"/>
    <property type="match status" value="1"/>
</dbReference>
<keyword evidence="9 15" id="KW-0067">ATP-binding</keyword>
<keyword evidence="6 15" id="KW-0436">Ligase</keyword>
<dbReference type="HAMAP" id="MF_00283">
    <property type="entry name" value="Phe_tRNA_synth_beta1"/>
    <property type="match status" value="1"/>
</dbReference>
<evidence type="ECO:0000256" key="6">
    <source>
        <dbReference type="ARBA" id="ARBA00022598"/>
    </source>
</evidence>
<dbReference type="Gene3D" id="3.50.40.10">
    <property type="entry name" value="Phenylalanyl-trna Synthetase, Chain B, domain 3"/>
    <property type="match status" value="1"/>
</dbReference>
<evidence type="ECO:0000256" key="15">
    <source>
        <dbReference type="HAMAP-Rule" id="MF_00283"/>
    </source>
</evidence>
<dbReference type="SUPFAM" id="SSF56037">
    <property type="entry name" value="PheT/TilS domain"/>
    <property type="match status" value="1"/>
</dbReference>
<keyword evidence="4 15" id="KW-0963">Cytoplasm</keyword>
<evidence type="ECO:0000256" key="3">
    <source>
        <dbReference type="ARBA" id="ARBA00011209"/>
    </source>
</evidence>
<feature type="binding site" evidence="15">
    <location>
        <position position="499"/>
    </location>
    <ligand>
        <name>Mg(2+)</name>
        <dbReference type="ChEBI" id="CHEBI:18420"/>
        <note>shared with alpha subunit</note>
    </ligand>
</feature>
<dbReference type="GO" id="GO:0009328">
    <property type="term" value="C:phenylalanine-tRNA ligase complex"/>
    <property type="evidence" value="ECO:0007669"/>
    <property type="project" value="TreeGrafter"/>
</dbReference>
<protein>
    <recommendedName>
        <fullName evidence="15">Phenylalanine--tRNA ligase beta subunit</fullName>
        <ecNumber evidence="15">6.1.1.20</ecNumber>
    </recommendedName>
    <alternativeName>
        <fullName evidence="15">Phenylalanyl-tRNA synthetase beta subunit</fullName>
        <shortName evidence="15">PheRS</shortName>
    </alternativeName>
</protein>
<dbReference type="SUPFAM" id="SSF46955">
    <property type="entry name" value="Putative DNA-binding domain"/>
    <property type="match status" value="1"/>
</dbReference>
<evidence type="ECO:0000256" key="10">
    <source>
        <dbReference type="ARBA" id="ARBA00022842"/>
    </source>
</evidence>
<dbReference type="PANTHER" id="PTHR10947:SF0">
    <property type="entry name" value="PHENYLALANINE--TRNA LIGASE BETA SUBUNIT"/>
    <property type="match status" value="1"/>
</dbReference>
<comment type="similarity">
    <text evidence="2 15">Belongs to the phenylalanyl-tRNA synthetase beta subunit family. Type 1 subfamily.</text>
</comment>
<sequence>MNVPWSWLLTFFEDGPTNHLLAALTERVQRGAPEGALSGAELEAAQLEKLTELLDSLGLSVERVVERPAAPAGVVVAEVRAVAPVAASDHLLVAEVWDGHETRQVVTGAPNTAVGLRTALAKPGATLPAVGLAVAVREVAGVRSEGVLCSPRELGLYDHAGGLIAFGEDAPVGAALAALWPQETVIELELTPNRADAFSLLGVARDLAAKLGVPYRHPADGLPLGDPASEDGLSVRVDDPAACPRFVLRRVDGVSVGPSPLWLQRRLAALGLRPRNNLVDVTNYVTFELGQPSHAYDVADLTGGAVVVRRAAAGERLLALTEEELALSPENLLITTPRAPSAEGATQPIGLAGVIGGAHHSVKPTTTAVALEVAHFDPVTIRKSAKRLGLVTDARTRFERGVDPNLPPVAAARAAQLMAEVGGGRVHPGRTEFGGDAPPKRVAFRPARVPFLTALEVPEEVQRRFLAGLGCRVTERGERWEVLVPSWRFDLAIEDDLVEEVARLYGYEHIPQTVPVMDFIPAGADTTHRGLRTLLASMGFQEVMTYSFTGALELERARAPAARVRLAHPPSSERSVLRTALYPGLLAAARGSRGERLALFEVGRVFVEDELERLALLLRGPWAELPWSPAALAGDFYTFKGLLEGLAETLGATLRLEPAPHPALHPGVSASAFWNGREVGFVGQLHPEVAAQFALEATFVAELTLPLEGREAPFRDFSRQPFAERDLAIIAPAEVTYAQLAALAREAAGAWLESVAPFDVYAGPPIPEGERSVALRLRFRHPERALEGDEVDSYMARLIDALAREGYSIRDR</sequence>
<dbReference type="GO" id="GO:0006432">
    <property type="term" value="P:phenylalanyl-tRNA aminoacylation"/>
    <property type="evidence" value="ECO:0007669"/>
    <property type="project" value="UniProtKB-UniRule"/>
</dbReference>
<evidence type="ECO:0000256" key="2">
    <source>
        <dbReference type="ARBA" id="ARBA00008653"/>
    </source>
</evidence>
<dbReference type="InterPro" id="IPR033714">
    <property type="entry name" value="tRNA_bind_bactPheRS"/>
</dbReference>
<evidence type="ECO:0000313" key="21">
    <source>
        <dbReference type="Proteomes" id="UP000000379"/>
    </source>
</evidence>
<dbReference type="Gene3D" id="2.40.50.140">
    <property type="entry name" value="Nucleic acid-binding proteins"/>
    <property type="match status" value="1"/>
</dbReference>
<evidence type="ECO:0000256" key="5">
    <source>
        <dbReference type="ARBA" id="ARBA00022555"/>
    </source>
</evidence>